<keyword evidence="2" id="KW-0645">Protease</keyword>
<dbReference type="SUPFAM" id="SSF52317">
    <property type="entry name" value="Class I glutamine amidotransferase-like"/>
    <property type="match status" value="1"/>
</dbReference>
<dbReference type="GO" id="GO:0006508">
    <property type="term" value="P:proteolysis"/>
    <property type="evidence" value="ECO:0007669"/>
    <property type="project" value="UniProtKB-KW"/>
</dbReference>
<comment type="caution">
    <text evidence="5">The sequence shown here is derived from an EMBL/GenBank/DDBJ whole genome shotgun (WGS) entry which is preliminary data.</text>
</comment>
<gene>
    <name evidence="5" type="ORF">I4J89_37150</name>
</gene>
<dbReference type="AlphaFoldDB" id="A0A931G1J6"/>
<reference evidence="5" key="1">
    <citation type="submission" date="2020-11" db="EMBL/GenBank/DDBJ databases">
        <title>Isolation and identification of active actinomycetes.</title>
        <authorList>
            <person name="Sun X."/>
        </authorList>
    </citation>
    <scope>NUCLEOTIDE SEQUENCE</scope>
    <source>
        <strain evidence="5">NEAU-A11</strain>
    </source>
</reference>
<protein>
    <submittedName>
        <fullName evidence="5">Type 1 glutamine amidotransferase-like domain-containing protein</fullName>
    </submittedName>
</protein>
<evidence type="ECO:0000256" key="4">
    <source>
        <dbReference type="ARBA" id="ARBA00022825"/>
    </source>
</evidence>
<evidence type="ECO:0000313" key="5">
    <source>
        <dbReference type="EMBL" id="MBG0567090.1"/>
    </source>
</evidence>
<dbReference type="InterPro" id="IPR005320">
    <property type="entry name" value="Peptidase_S51"/>
</dbReference>
<dbReference type="GO" id="GO:0008236">
    <property type="term" value="F:serine-type peptidase activity"/>
    <property type="evidence" value="ECO:0007669"/>
    <property type="project" value="UniProtKB-KW"/>
</dbReference>
<dbReference type="InterPro" id="IPR029062">
    <property type="entry name" value="Class_I_gatase-like"/>
</dbReference>
<keyword evidence="5" id="KW-0315">Glutamine amidotransferase</keyword>
<keyword evidence="6" id="KW-1185">Reference proteome</keyword>
<dbReference type="Pfam" id="PF03575">
    <property type="entry name" value="Peptidase_S51"/>
    <property type="match status" value="1"/>
</dbReference>
<keyword evidence="3" id="KW-0378">Hydrolase</keyword>
<sequence>MDLFLGSQGLGAFGAWLDTLAPRPRRAVLVPTAGNPLPATPWVDVAEAAMTREGLSVRRLDLEPATPEEVSAVLADADLVFVTGGYPIFLLQHAQRTGFLHAVRQGVASGQFAYAGMSSGAALAAPDLARYRNDDDPGQVTDSAGLGLVSFYPLSHANRGREELYAQIIAEHGDRYDFVPVRDDQAVVIHDGGRQIKPS</sequence>
<dbReference type="Gene3D" id="3.40.50.880">
    <property type="match status" value="1"/>
</dbReference>
<name>A0A931G1J6_9ACTN</name>
<comment type="similarity">
    <text evidence="1">Belongs to the peptidase S51 family.</text>
</comment>
<accession>A0A931G1J6</accession>
<evidence type="ECO:0000256" key="1">
    <source>
        <dbReference type="ARBA" id="ARBA00006534"/>
    </source>
</evidence>
<dbReference type="EMBL" id="JADQTO010000024">
    <property type="protein sequence ID" value="MBG0567090.1"/>
    <property type="molecule type" value="Genomic_DNA"/>
</dbReference>
<evidence type="ECO:0000256" key="3">
    <source>
        <dbReference type="ARBA" id="ARBA00022801"/>
    </source>
</evidence>
<dbReference type="Proteomes" id="UP000598146">
    <property type="component" value="Unassembled WGS sequence"/>
</dbReference>
<evidence type="ECO:0000256" key="2">
    <source>
        <dbReference type="ARBA" id="ARBA00022670"/>
    </source>
</evidence>
<proteinExistence type="inferred from homology"/>
<dbReference type="CDD" id="cd03129">
    <property type="entry name" value="GAT1_Peptidase_E_like"/>
    <property type="match status" value="1"/>
</dbReference>
<dbReference type="RefSeq" id="WP_196418860.1">
    <property type="nucleotide sequence ID" value="NZ_JADQTO010000024.1"/>
</dbReference>
<keyword evidence="4" id="KW-0720">Serine protease</keyword>
<organism evidence="5 6">
    <name type="scientific">Actinoplanes aureus</name>
    <dbReference type="NCBI Taxonomy" id="2792083"/>
    <lineage>
        <taxon>Bacteria</taxon>
        <taxon>Bacillati</taxon>
        <taxon>Actinomycetota</taxon>
        <taxon>Actinomycetes</taxon>
        <taxon>Micromonosporales</taxon>
        <taxon>Micromonosporaceae</taxon>
        <taxon>Actinoplanes</taxon>
    </lineage>
</organism>
<evidence type="ECO:0000313" key="6">
    <source>
        <dbReference type="Proteomes" id="UP000598146"/>
    </source>
</evidence>